<evidence type="ECO:0000313" key="2">
    <source>
        <dbReference type="EMBL" id="KAK3267468.1"/>
    </source>
</evidence>
<keyword evidence="3" id="KW-1185">Reference proteome</keyword>
<feature type="region of interest" description="Disordered" evidence="1">
    <location>
        <begin position="193"/>
        <end position="228"/>
    </location>
</feature>
<accession>A0AAE0L0D5</accession>
<name>A0AAE0L0D5_9CHLO</name>
<dbReference type="AlphaFoldDB" id="A0AAE0L0D5"/>
<dbReference type="EMBL" id="LGRX02012395">
    <property type="protein sequence ID" value="KAK3267468.1"/>
    <property type="molecule type" value="Genomic_DNA"/>
</dbReference>
<comment type="caution">
    <text evidence="2">The sequence shown here is derived from an EMBL/GenBank/DDBJ whole genome shotgun (WGS) entry which is preliminary data.</text>
</comment>
<dbReference type="Proteomes" id="UP001190700">
    <property type="component" value="Unassembled WGS sequence"/>
</dbReference>
<reference evidence="2 3" key="1">
    <citation type="journal article" date="2015" name="Genome Biol. Evol.">
        <title>Comparative Genomics of a Bacterivorous Green Alga Reveals Evolutionary Causalities and Consequences of Phago-Mixotrophic Mode of Nutrition.</title>
        <authorList>
            <person name="Burns J.A."/>
            <person name="Paasch A."/>
            <person name="Narechania A."/>
            <person name="Kim E."/>
        </authorList>
    </citation>
    <scope>NUCLEOTIDE SEQUENCE [LARGE SCALE GENOMIC DNA]</scope>
    <source>
        <strain evidence="2 3">PLY_AMNH</strain>
    </source>
</reference>
<evidence type="ECO:0000256" key="1">
    <source>
        <dbReference type="SAM" id="MobiDB-lite"/>
    </source>
</evidence>
<feature type="compositionally biased region" description="Low complexity" evidence="1">
    <location>
        <begin position="212"/>
        <end position="228"/>
    </location>
</feature>
<evidence type="ECO:0000313" key="3">
    <source>
        <dbReference type="Proteomes" id="UP001190700"/>
    </source>
</evidence>
<protein>
    <submittedName>
        <fullName evidence="2">Uncharacterized protein</fullName>
    </submittedName>
</protein>
<sequence length="244" mass="27019">MDAISKFLTQRFNVPAPTVAQLMRCPNFYHPAIFQLVTCTKTRELRHCETLLGASDYLTAVEVFARLNAISSQDIVENLEEIATLSQSTKEFSYVFDTVSHRLLEEEDVELLADTFDSYQFKGCIQRGTSAFKHIRFPEGMMQLEQIFENVLERHPGVWVEQLDTLDTIIFFLNYAQVALLFPRTALEALPSEQSSQTTVHRPSPLHGSVDAAHGCGSPAPSAAAGVPVIEGEGGSAELEPVCP</sequence>
<gene>
    <name evidence="2" type="ORF">CYMTET_23981</name>
</gene>
<organism evidence="2 3">
    <name type="scientific">Cymbomonas tetramitiformis</name>
    <dbReference type="NCBI Taxonomy" id="36881"/>
    <lineage>
        <taxon>Eukaryota</taxon>
        <taxon>Viridiplantae</taxon>
        <taxon>Chlorophyta</taxon>
        <taxon>Pyramimonadophyceae</taxon>
        <taxon>Pyramimonadales</taxon>
        <taxon>Pyramimonadaceae</taxon>
        <taxon>Cymbomonas</taxon>
    </lineage>
</organism>
<proteinExistence type="predicted"/>